<sequence length="251" mass="26992">MTERLAPGWLTARPIAHRGLHDRAAGIPENTVAAAEAAIGAGYAIECDVQLSRDGEAMVFHDAGLGRLAGTDGLVRERDAADLTRLTVLGSGERIPTLPEFLGRIAGRTPLVVEVKTRHDGDLALARRTAAIVAAYDGPVAVKSFDPVVVGALADLLPGIPRGIVAESRHDDPSYAGLTEAERHGLGQLLHVSESRPDFLSWRVDDLPNAATHLCRLLGRMPVMTWTVRNEAQVRLARAHADQMVFEGFRP</sequence>
<dbReference type="EMBL" id="VDDA01000011">
    <property type="protein sequence ID" value="TNC10741.1"/>
    <property type="molecule type" value="Genomic_DNA"/>
</dbReference>
<dbReference type="InterPro" id="IPR017946">
    <property type="entry name" value="PLC-like_Pdiesterase_TIM-brl"/>
</dbReference>
<comment type="caution">
    <text evidence="2">The sequence shown here is derived from an EMBL/GenBank/DDBJ whole genome shotgun (WGS) entry which is preliminary data.</text>
</comment>
<accession>A0A5C4LD88</accession>
<dbReference type="PANTHER" id="PTHR46211">
    <property type="entry name" value="GLYCEROPHOSPHORYL DIESTER PHOSPHODIESTERASE"/>
    <property type="match status" value="1"/>
</dbReference>
<keyword evidence="3" id="KW-1185">Reference proteome</keyword>
<dbReference type="PANTHER" id="PTHR46211:SF1">
    <property type="entry name" value="GLYCEROPHOSPHODIESTER PHOSPHODIESTERASE, CYTOPLASMIC"/>
    <property type="match status" value="1"/>
</dbReference>
<dbReference type="SUPFAM" id="SSF51695">
    <property type="entry name" value="PLC-like phosphodiesterases"/>
    <property type="match status" value="1"/>
</dbReference>
<organism evidence="2 3">
    <name type="scientific">Methylobacterium terricola</name>
    <dbReference type="NCBI Taxonomy" id="2583531"/>
    <lineage>
        <taxon>Bacteria</taxon>
        <taxon>Pseudomonadati</taxon>
        <taxon>Pseudomonadota</taxon>
        <taxon>Alphaproteobacteria</taxon>
        <taxon>Hyphomicrobiales</taxon>
        <taxon>Methylobacteriaceae</taxon>
        <taxon>Methylobacterium</taxon>
    </lineage>
</organism>
<evidence type="ECO:0000313" key="3">
    <source>
        <dbReference type="Proteomes" id="UP000305267"/>
    </source>
</evidence>
<dbReference type="Gene3D" id="3.20.20.190">
    <property type="entry name" value="Phosphatidylinositol (PI) phosphodiesterase"/>
    <property type="match status" value="1"/>
</dbReference>
<dbReference type="Pfam" id="PF03009">
    <property type="entry name" value="GDPD"/>
    <property type="match status" value="1"/>
</dbReference>
<dbReference type="OrthoDB" id="384721at2"/>
<reference evidence="2 3" key="1">
    <citation type="submission" date="2019-06" db="EMBL/GenBank/DDBJ databases">
        <title>Genome of Methylobacterium sp. 17Sr1-39.</title>
        <authorList>
            <person name="Seo T."/>
        </authorList>
    </citation>
    <scope>NUCLEOTIDE SEQUENCE [LARGE SCALE GENOMIC DNA]</scope>
    <source>
        <strain evidence="2 3">17Sr1-39</strain>
    </source>
</reference>
<dbReference type="Proteomes" id="UP000305267">
    <property type="component" value="Unassembled WGS sequence"/>
</dbReference>
<evidence type="ECO:0000259" key="1">
    <source>
        <dbReference type="PROSITE" id="PS51704"/>
    </source>
</evidence>
<dbReference type="AlphaFoldDB" id="A0A5C4LD88"/>
<dbReference type="GO" id="GO:0008081">
    <property type="term" value="F:phosphoric diester hydrolase activity"/>
    <property type="evidence" value="ECO:0007669"/>
    <property type="project" value="InterPro"/>
</dbReference>
<dbReference type="RefSeq" id="WP_139037796.1">
    <property type="nucleotide sequence ID" value="NZ_VDDA01000011.1"/>
</dbReference>
<feature type="domain" description="GP-PDE" evidence="1">
    <location>
        <begin position="12"/>
        <end position="251"/>
    </location>
</feature>
<protein>
    <submittedName>
        <fullName evidence="2">Glycerophosphodiester phosphodiesterase</fullName>
    </submittedName>
</protein>
<evidence type="ECO:0000313" key="2">
    <source>
        <dbReference type="EMBL" id="TNC10741.1"/>
    </source>
</evidence>
<dbReference type="PROSITE" id="PS51704">
    <property type="entry name" value="GP_PDE"/>
    <property type="match status" value="1"/>
</dbReference>
<gene>
    <name evidence="2" type="ORF">FF100_21530</name>
</gene>
<dbReference type="InterPro" id="IPR030395">
    <property type="entry name" value="GP_PDE_dom"/>
</dbReference>
<proteinExistence type="predicted"/>
<name>A0A5C4LD88_9HYPH</name>
<dbReference type="GO" id="GO:0006629">
    <property type="term" value="P:lipid metabolic process"/>
    <property type="evidence" value="ECO:0007669"/>
    <property type="project" value="InterPro"/>
</dbReference>